<protein>
    <submittedName>
        <fullName evidence="2">Uncharacterized protein</fullName>
    </submittedName>
</protein>
<evidence type="ECO:0000313" key="2">
    <source>
        <dbReference type="EMBL" id="OHB08409.1"/>
    </source>
</evidence>
<organism evidence="2 3">
    <name type="scientific">Candidatus Zambryskibacteria bacterium RIFCSPLOWO2_02_FULL_39_14</name>
    <dbReference type="NCBI Taxonomy" id="1802769"/>
    <lineage>
        <taxon>Bacteria</taxon>
        <taxon>Candidatus Zambryskiibacteriota</taxon>
    </lineage>
</organism>
<evidence type="ECO:0000313" key="3">
    <source>
        <dbReference type="Proteomes" id="UP000177096"/>
    </source>
</evidence>
<accession>A0A1G2UG42</accession>
<keyword evidence="1" id="KW-0812">Transmembrane</keyword>
<keyword evidence="1" id="KW-0472">Membrane</keyword>
<feature type="transmembrane region" description="Helical" evidence="1">
    <location>
        <begin position="5"/>
        <end position="24"/>
    </location>
</feature>
<sequence length="71" mass="8083">MDIRVIVWVVIFCVLFAWVLGVYLGPMFSQGEEHRLSWLGVGFVAGVGVKTTFSILAIRWLRNRAKGRKCK</sequence>
<reference evidence="2 3" key="1">
    <citation type="journal article" date="2016" name="Nat. Commun.">
        <title>Thousands of microbial genomes shed light on interconnected biogeochemical processes in an aquifer system.</title>
        <authorList>
            <person name="Anantharaman K."/>
            <person name="Brown C.T."/>
            <person name="Hug L.A."/>
            <person name="Sharon I."/>
            <person name="Castelle C.J."/>
            <person name="Probst A.J."/>
            <person name="Thomas B.C."/>
            <person name="Singh A."/>
            <person name="Wilkins M.J."/>
            <person name="Karaoz U."/>
            <person name="Brodie E.L."/>
            <person name="Williams K.H."/>
            <person name="Hubbard S.S."/>
            <person name="Banfield J.F."/>
        </authorList>
    </citation>
    <scope>NUCLEOTIDE SEQUENCE [LARGE SCALE GENOMIC DNA]</scope>
</reference>
<evidence type="ECO:0000256" key="1">
    <source>
        <dbReference type="SAM" id="Phobius"/>
    </source>
</evidence>
<feature type="transmembrane region" description="Helical" evidence="1">
    <location>
        <begin position="36"/>
        <end position="61"/>
    </location>
</feature>
<keyword evidence="1" id="KW-1133">Transmembrane helix</keyword>
<dbReference type="Proteomes" id="UP000177096">
    <property type="component" value="Unassembled WGS sequence"/>
</dbReference>
<name>A0A1G2UG42_9BACT</name>
<dbReference type="EMBL" id="MHWM01000026">
    <property type="protein sequence ID" value="OHB08409.1"/>
    <property type="molecule type" value="Genomic_DNA"/>
</dbReference>
<comment type="caution">
    <text evidence="2">The sequence shown here is derived from an EMBL/GenBank/DDBJ whole genome shotgun (WGS) entry which is preliminary data.</text>
</comment>
<dbReference type="AlphaFoldDB" id="A0A1G2UG42"/>
<gene>
    <name evidence="2" type="ORF">A3I86_00930</name>
</gene>
<proteinExistence type="predicted"/>